<dbReference type="Gene3D" id="3.40.50.2300">
    <property type="match status" value="1"/>
</dbReference>
<evidence type="ECO:0000313" key="19">
    <source>
        <dbReference type="Proteomes" id="UP000626370"/>
    </source>
</evidence>
<keyword evidence="10" id="KW-0902">Two-component regulatory system</keyword>
<evidence type="ECO:0000256" key="11">
    <source>
        <dbReference type="ARBA" id="ARBA00023136"/>
    </source>
</evidence>
<dbReference type="SMART" id="SM00388">
    <property type="entry name" value="HisKA"/>
    <property type="match status" value="1"/>
</dbReference>
<dbReference type="InterPro" id="IPR003661">
    <property type="entry name" value="HisK_dim/P_dom"/>
</dbReference>
<dbReference type="SMART" id="SM00448">
    <property type="entry name" value="REC"/>
    <property type="match status" value="1"/>
</dbReference>
<keyword evidence="7" id="KW-0547">Nucleotide-binding</keyword>
<evidence type="ECO:0000256" key="6">
    <source>
        <dbReference type="ARBA" id="ARBA00022692"/>
    </source>
</evidence>
<dbReference type="InterPro" id="IPR036097">
    <property type="entry name" value="HisK_dim/P_sf"/>
</dbReference>
<evidence type="ECO:0000256" key="3">
    <source>
        <dbReference type="ARBA" id="ARBA00012438"/>
    </source>
</evidence>
<dbReference type="InterPro" id="IPR004358">
    <property type="entry name" value="Sig_transdc_His_kin-like_C"/>
</dbReference>
<dbReference type="PRINTS" id="PR00344">
    <property type="entry name" value="BCTRLSENSOR"/>
</dbReference>
<dbReference type="Gene3D" id="1.20.120.160">
    <property type="entry name" value="HPT domain"/>
    <property type="match status" value="1"/>
</dbReference>
<dbReference type="InterPro" id="IPR011006">
    <property type="entry name" value="CheY-like_superfamily"/>
</dbReference>
<evidence type="ECO:0000256" key="12">
    <source>
        <dbReference type="PROSITE-ProRule" id="PRU00110"/>
    </source>
</evidence>
<dbReference type="PANTHER" id="PTHR45339:SF1">
    <property type="entry name" value="HYBRID SIGNAL TRANSDUCTION HISTIDINE KINASE J"/>
    <property type="match status" value="1"/>
</dbReference>
<dbReference type="InterPro" id="IPR005467">
    <property type="entry name" value="His_kinase_dom"/>
</dbReference>
<dbReference type="Pfam" id="PF00512">
    <property type="entry name" value="HisKA"/>
    <property type="match status" value="1"/>
</dbReference>
<dbReference type="EC" id="2.7.13.3" evidence="3"/>
<dbReference type="Pfam" id="PF02518">
    <property type="entry name" value="HATPase_c"/>
    <property type="match status" value="1"/>
</dbReference>
<dbReference type="CDD" id="cd16922">
    <property type="entry name" value="HATPase_EvgS-ArcB-TorS-like"/>
    <property type="match status" value="1"/>
</dbReference>
<evidence type="ECO:0000313" key="18">
    <source>
        <dbReference type="EMBL" id="GHF02164.1"/>
    </source>
</evidence>
<dbReference type="Pfam" id="PF21623">
    <property type="entry name" value="HK_sensor_dom_bact"/>
    <property type="match status" value="1"/>
</dbReference>
<name>A0ABQ3J491_9GAMM</name>
<feature type="modified residue" description="Phosphohistidine" evidence="12">
    <location>
        <position position="1070"/>
    </location>
</feature>
<dbReference type="Gene3D" id="3.30.565.10">
    <property type="entry name" value="Histidine kinase-like ATPase, C-terminal domain"/>
    <property type="match status" value="1"/>
</dbReference>
<evidence type="ECO:0000259" key="17">
    <source>
        <dbReference type="PROSITE" id="PS50894"/>
    </source>
</evidence>
<dbReference type="InterPro" id="IPR048760">
    <property type="entry name" value="VP0354-like_sensor_dom"/>
</dbReference>
<evidence type="ECO:0000256" key="7">
    <source>
        <dbReference type="ARBA" id="ARBA00022741"/>
    </source>
</evidence>
<dbReference type="SUPFAM" id="SSF47226">
    <property type="entry name" value="Histidine-containing phosphotransfer domain, HPT domain"/>
    <property type="match status" value="1"/>
</dbReference>
<evidence type="ECO:0000256" key="14">
    <source>
        <dbReference type="SAM" id="Phobius"/>
    </source>
</evidence>
<dbReference type="SMART" id="SM00387">
    <property type="entry name" value="HATPase_c"/>
    <property type="match status" value="1"/>
</dbReference>
<dbReference type="PROSITE" id="PS50110">
    <property type="entry name" value="RESPONSE_REGULATORY"/>
    <property type="match status" value="1"/>
</dbReference>
<evidence type="ECO:0000256" key="13">
    <source>
        <dbReference type="PROSITE-ProRule" id="PRU00169"/>
    </source>
</evidence>
<feature type="domain" description="Histidine kinase" evidence="15">
    <location>
        <begin position="519"/>
        <end position="739"/>
    </location>
</feature>
<comment type="caution">
    <text evidence="18">The sequence shown here is derived from an EMBL/GenBank/DDBJ whole genome shotgun (WGS) entry which is preliminary data.</text>
</comment>
<feature type="domain" description="HPt" evidence="17">
    <location>
        <begin position="1031"/>
        <end position="1124"/>
    </location>
</feature>
<evidence type="ECO:0000256" key="5">
    <source>
        <dbReference type="ARBA" id="ARBA00022553"/>
    </source>
</evidence>
<accession>A0ABQ3J491</accession>
<dbReference type="InterPro" id="IPR001789">
    <property type="entry name" value="Sig_transdc_resp-reg_receiver"/>
</dbReference>
<keyword evidence="9 14" id="KW-1133">Transmembrane helix</keyword>
<dbReference type="InterPro" id="IPR036890">
    <property type="entry name" value="HATPase_C_sf"/>
</dbReference>
<keyword evidence="4" id="KW-1003">Cell membrane</keyword>
<dbReference type="InterPro" id="IPR029151">
    <property type="entry name" value="Sensor-like_sf"/>
</dbReference>
<evidence type="ECO:0000259" key="15">
    <source>
        <dbReference type="PROSITE" id="PS50109"/>
    </source>
</evidence>
<dbReference type="PROSITE" id="PS50109">
    <property type="entry name" value="HIS_KIN"/>
    <property type="match status" value="1"/>
</dbReference>
<gene>
    <name evidence="18" type="ORF">GCM10011501_34390</name>
</gene>
<dbReference type="InterPro" id="IPR003594">
    <property type="entry name" value="HATPase_dom"/>
</dbReference>
<dbReference type="CDD" id="cd17546">
    <property type="entry name" value="REC_hyHK_CKI1_RcsC-like"/>
    <property type="match status" value="1"/>
</dbReference>
<sequence length="1129" mass="127565">MKLRMAVISSNKFLMPWLALIFILSVAFIIKVQDNALVESTRLEVKNLLEGVYSEQKNTFNSFLNRQFRHLTFLLDTPPIQGISRSKVNNGVDSLDGTKTDVWLTRLAQIFSSLASNYQDIAQIRLIDAATGFELVRVDKIGQDIQRVIETKLQNKGDTDYFKKTLKLPEHTVYISELDLNRENGVIEYPVKPTIRFSIPVYNELNQLYSLLIINISATELLSQLQDISDKHDVRLSLLDQYENIIEHSDGEYRFTKDLAPEVTWSKAFKTEPWDQGLLKFTNKSNEKSHFISLFKDLIFAPIEFGGANKFSFINYISEQKYEKILQDKRLANLGSLAVIFLIFIVISVILLFYIRSAAQLRKTRTQFAAIIQGASDGIIAINHKLEIESFNIAAAQFFPELSHFKSKQKLADISCFCAEFIDQLIKFESSNTTNFQVTSSNKVTELRVNMSPILDDKNVKIGNALFVQDISEQIRYENEITEINASLEDQILARTAELEQERKNAVNASNIKSKFVSTISHEMRTPLNGILGSLNLMSKEKHEEHIASLLDMMHSSASSLSTLINDVLDLSKIEAGKLEIVAENCNVIAVIEDTVISLTPQAYDKNVNLEFDVTEIKHFSLKLDSGRLIQILNNLIGNALKFTLRGGVYISARTRFINKKIRLEVDIKDTGIGIAKDLQSKLFQSFTQADNSISTEFGGTGLGLSISKQLCELMGGEISVVSEKDKGSTFSFYIDTETEGAKALPDTKVLNKVSFKLLLCDEYIYKKWDNTIRYFGGVVDNENPDYYVVDCHHSEYQLIKDNEKILSRSIFLSRHSETYPEIQHLFAFLNRPTKLLSFLQLFSTNTELLKYFTSKLTEDSKSEFDFPNLANKTYLVVDDNSINITIAVHLLHSVNAKTITALSGVEAIEKLVEAKTNKVEIDAILLDCQMPIMDGYETTQRIRKGEAGDEFVRTPIIALTANAMSDEKEKCLALGMNDYLTKPIDTARLFQTLNKFLLAGISSNVAGKNKKIAVYESLNFEKALERLSHNEELYKKLLEMFLDETPIKISSLQEALNSKDFSEIKLVSHALQGTTANISALQLYAYSIALEGTAKQKDIQGCVHLVQTIGREFQKVTKIIQENFSINN</sequence>
<dbReference type="InterPro" id="IPR008207">
    <property type="entry name" value="Sig_transdc_His_kin_Hpt_dom"/>
</dbReference>
<dbReference type="Gene3D" id="1.10.287.130">
    <property type="match status" value="1"/>
</dbReference>
<dbReference type="PROSITE" id="PS50894">
    <property type="entry name" value="HPT"/>
    <property type="match status" value="1"/>
</dbReference>
<comment type="catalytic activity">
    <reaction evidence="1">
        <text>ATP + protein L-histidine = ADP + protein N-phospho-L-histidine.</text>
        <dbReference type="EC" id="2.7.13.3"/>
    </reaction>
</comment>
<organism evidence="18 19">
    <name type="scientific">Thalassotalea profundi</name>
    <dbReference type="NCBI Taxonomy" id="2036687"/>
    <lineage>
        <taxon>Bacteria</taxon>
        <taxon>Pseudomonadati</taxon>
        <taxon>Pseudomonadota</taxon>
        <taxon>Gammaproteobacteria</taxon>
        <taxon>Alteromonadales</taxon>
        <taxon>Colwelliaceae</taxon>
        <taxon>Thalassotalea</taxon>
    </lineage>
</organism>
<dbReference type="CDD" id="cd00082">
    <property type="entry name" value="HisKA"/>
    <property type="match status" value="1"/>
</dbReference>
<dbReference type="SUPFAM" id="SSF47384">
    <property type="entry name" value="Homodimeric domain of signal transducing histidine kinase"/>
    <property type="match status" value="1"/>
</dbReference>
<dbReference type="SUPFAM" id="SSF55874">
    <property type="entry name" value="ATPase domain of HSP90 chaperone/DNA topoisomerase II/histidine kinase"/>
    <property type="match status" value="1"/>
</dbReference>
<evidence type="ECO:0000256" key="2">
    <source>
        <dbReference type="ARBA" id="ARBA00004651"/>
    </source>
</evidence>
<evidence type="ECO:0000256" key="4">
    <source>
        <dbReference type="ARBA" id="ARBA00022475"/>
    </source>
</evidence>
<evidence type="ECO:0000256" key="10">
    <source>
        <dbReference type="ARBA" id="ARBA00023012"/>
    </source>
</evidence>
<keyword evidence="6 14" id="KW-0812">Transmembrane</keyword>
<keyword evidence="11 14" id="KW-0472">Membrane</keyword>
<keyword evidence="8" id="KW-0067">ATP-binding</keyword>
<dbReference type="Proteomes" id="UP000626370">
    <property type="component" value="Unassembled WGS sequence"/>
</dbReference>
<keyword evidence="5 13" id="KW-0597">Phosphoprotein</keyword>
<evidence type="ECO:0000256" key="9">
    <source>
        <dbReference type="ARBA" id="ARBA00022989"/>
    </source>
</evidence>
<feature type="transmembrane region" description="Helical" evidence="14">
    <location>
        <begin position="334"/>
        <end position="355"/>
    </location>
</feature>
<proteinExistence type="predicted"/>
<feature type="domain" description="Response regulatory" evidence="16">
    <location>
        <begin position="874"/>
        <end position="998"/>
    </location>
</feature>
<dbReference type="SUPFAM" id="SSF52172">
    <property type="entry name" value="CheY-like"/>
    <property type="match status" value="1"/>
</dbReference>
<dbReference type="Pfam" id="PF01627">
    <property type="entry name" value="Hpt"/>
    <property type="match status" value="1"/>
</dbReference>
<evidence type="ECO:0000259" key="16">
    <source>
        <dbReference type="PROSITE" id="PS50110"/>
    </source>
</evidence>
<protein>
    <recommendedName>
        <fullName evidence="3">histidine kinase</fullName>
        <ecNumber evidence="3">2.7.13.3</ecNumber>
    </recommendedName>
</protein>
<evidence type="ECO:0000256" key="8">
    <source>
        <dbReference type="ARBA" id="ARBA00022840"/>
    </source>
</evidence>
<dbReference type="InterPro" id="IPR036641">
    <property type="entry name" value="HPT_dom_sf"/>
</dbReference>
<reference evidence="19" key="1">
    <citation type="journal article" date="2019" name="Int. J. Syst. Evol. Microbiol.">
        <title>The Global Catalogue of Microorganisms (GCM) 10K type strain sequencing project: providing services to taxonomists for standard genome sequencing and annotation.</title>
        <authorList>
            <consortium name="The Broad Institute Genomics Platform"/>
            <consortium name="The Broad Institute Genome Sequencing Center for Infectious Disease"/>
            <person name="Wu L."/>
            <person name="Ma J."/>
        </authorList>
    </citation>
    <scope>NUCLEOTIDE SEQUENCE [LARGE SCALE GENOMIC DNA]</scope>
    <source>
        <strain evidence="19">CGMCC 1.15922</strain>
    </source>
</reference>
<dbReference type="Gene3D" id="3.30.450.20">
    <property type="entry name" value="PAS domain"/>
    <property type="match status" value="2"/>
</dbReference>
<dbReference type="PANTHER" id="PTHR45339">
    <property type="entry name" value="HYBRID SIGNAL TRANSDUCTION HISTIDINE KINASE J"/>
    <property type="match status" value="1"/>
</dbReference>
<dbReference type="EMBL" id="BNAH01000019">
    <property type="protein sequence ID" value="GHF02164.1"/>
    <property type="molecule type" value="Genomic_DNA"/>
</dbReference>
<dbReference type="SUPFAM" id="SSF103190">
    <property type="entry name" value="Sensory domain-like"/>
    <property type="match status" value="1"/>
</dbReference>
<feature type="modified residue" description="4-aspartylphosphate" evidence="13">
    <location>
        <position position="928"/>
    </location>
</feature>
<dbReference type="Pfam" id="PF00072">
    <property type="entry name" value="Response_reg"/>
    <property type="match status" value="1"/>
</dbReference>
<comment type="subcellular location">
    <subcellularLocation>
        <location evidence="2">Cell membrane</location>
        <topology evidence="2">Multi-pass membrane protein</topology>
    </subcellularLocation>
</comment>
<evidence type="ECO:0000256" key="1">
    <source>
        <dbReference type="ARBA" id="ARBA00000085"/>
    </source>
</evidence>
<keyword evidence="19" id="KW-1185">Reference proteome</keyword>